<gene>
    <name evidence="2" type="ORF">NDU88_004993</name>
</gene>
<protein>
    <submittedName>
        <fullName evidence="2">Uncharacterized protein</fullName>
    </submittedName>
</protein>
<feature type="compositionally biased region" description="Low complexity" evidence="1">
    <location>
        <begin position="71"/>
        <end position="83"/>
    </location>
</feature>
<feature type="region of interest" description="Disordered" evidence="1">
    <location>
        <begin position="1"/>
        <end position="90"/>
    </location>
</feature>
<reference evidence="2" key="1">
    <citation type="journal article" date="2022" name="bioRxiv">
        <title>Sequencing and chromosome-scale assembly of the giantPleurodeles waltlgenome.</title>
        <authorList>
            <person name="Brown T."/>
            <person name="Elewa A."/>
            <person name="Iarovenko S."/>
            <person name="Subramanian E."/>
            <person name="Araus A.J."/>
            <person name="Petzold A."/>
            <person name="Susuki M."/>
            <person name="Suzuki K.-i.T."/>
            <person name="Hayashi T."/>
            <person name="Toyoda A."/>
            <person name="Oliveira C."/>
            <person name="Osipova E."/>
            <person name="Leigh N.D."/>
            <person name="Simon A."/>
            <person name="Yun M.H."/>
        </authorList>
    </citation>
    <scope>NUCLEOTIDE SEQUENCE</scope>
    <source>
        <strain evidence="2">20211129_DDA</strain>
        <tissue evidence="2">Liver</tissue>
    </source>
</reference>
<evidence type="ECO:0000313" key="3">
    <source>
        <dbReference type="Proteomes" id="UP001066276"/>
    </source>
</evidence>
<dbReference type="AlphaFoldDB" id="A0AAV7M7Y1"/>
<sequence>MAPGTPSRKPCRYWLCPDSPKGESSLSPLLPGGAPARLGPSAGASRRVPRPEPGFAGSPSFEGSEKPNVESGGTSSRSLLLTRATPPSAAGVRLAGYDRYATRHVPS</sequence>
<evidence type="ECO:0000256" key="1">
    <source>
        <dbReference type="SAM" id="MobiDB-lite"/>
    </source>
</evidence>
<keyword evidence="3" id="KW-1185">Reference proteome</keyword>
<dbReference type="Proteomes" id="UP001066276">
    <property type="component" value="Chromosome 10"/>
</dbReference>
<proteinExistence type="predicted"/>
<dbReference type="EMBL" id="JANPWB010000014">
    <property type="protein sequence ID" value="KAJ1099900.1"/>
    <property type="molecule type" value="Genomic_DNA"/>
</dbReference>
<organism evidence="2 3">
    <name type="scientific">Pleurodeles waltl</name>
    <name type="common">Iberian ribbed newt</name>
    <dbReference type="NCBI Taxonomy" id="8319"/>
    <lineage>
        <taxon>Eukaryota</taxon>
        <taxon>Metazoa</taxon>
        <taxon>Chordata</taxon>
        <taxon>Craniata</taxon>
        <taxon>Vertebrata</taxon>
        <taxon>Euteleostomi</taxon>
        <taxon>Amphibia</taxon>
        <taxon>Batrachia</taxon>
        <taxon>Caudata</taxon>
        <taxon>Salamandroidea</taxon>
        <taxon>Salamandridae</taxon>
        <taxon>Pleurodelinae</taxon>
        <taxon>Pleurodeles</taxon>
    </lineage>
</organism>
<comment type="caution">
    <text evidence="2">The sequence shown here is derived from an EMBL/GenBank/DDBJ whole genome shotgun (WGS) entry which is preliminary data.</text>
</comment>
<accession>A0AAV7M7Y1</accession>
<name>A0AAV7M7Y1_PLEWA</name>
<evidence type="ECO:0000313" key="2">
    <source>
        <dbReference type="EMBL" id="KAJ1099900.1"/>
    </source>
</evidence>